<accession>A0AAV4JMG6</accession>
<evidence type="ECO:0000313" key="2">
    <source>
        <dbReference type="EMBL" id="GFS23565.1"/>
    </source>
</evidence>
<protein>
    <submittedName>
        <fullName evidence="2">Uncharacterized protein</fullName>
    </submittedName>
</protein>
<feature type="compositionally biased region" description="Polar residues" evidence="1">
    <location>
        <begin position="47"/>
        <end position="58"/>
    </location>
</feature>
<dbReference type="EMBL" id="BMAT01006985">
    <property type="protein sequence ID" value="GFS23565.1"/>
    <property type="molecule type" value="Genomic_DNA"/>
</dbReference>
<dbReference type="Proteomes" id="UP000762676">
    <property type="component" value="Unassembled WGS sequence"/>
</dbReference>
<sequence>MESFDRRLRLNFHFSHSRSDDDDGDDDDYDDDDDDDYEDDVLVAHTSAPSRASVTDNNVRYGPRNMPHGIASNGEVSISVTTLDSAFTLLMAVYVCREEAVKDTKQIALGNATGGVEHFDDVGCYLLQ</sequence>
<comment type="caution">
    <text evidence="2">The sequence shown here is derived from an EMBL/GenBank/DDBJ whole genome shotgun (WGS) entry which is preliminary data.</text>
</comment>
<keyword evidence="3" id="KW-1185">Reference proteome</keyword>
<gene>
    <name evidence="2" type="ORF">ElyMa_003392600</name>
</gene>
<feature type="region of interest" description="Disordered" evidence="1">
    <location>
        <begin position="15"/>
        <end position="68"/>
    </location>
</feature>
<organism evidence="2 3">
    <name type="scientific">Elysia marginata</name>
    <dbReference type="NCBI Taxonomy" id="1093978"/>
    <lineage>
        <taxon>Eukaryota</taxon>
        <taxon>Metazoa</taxon>
        <taxon>Spiralia</taxon>
        <taxon>Lophotrochozoa</taxon>
        <taxon>Mollusca</taxon>
        <taxon>Gastropoda</taxon>
        <taxon>Heterobranchia</taxon>
        <taxon>Euthyneura</taxon>
        <taxon>Panpulmonata</taxon>
        <taxon>Sacoglossa</taxon>
        <taxon>Placobranchoidea</taxon>
        <taxon>Plakobranchidae</taxon>
        <taxon>Elysia</taxon>
    </lineage>
</organism>
<evidence type="ECO:0000313" key="3">
    <source>
        <dbReference type="Proteomes" id="UP000762676"/>
    </source>
</evidence>
<feature type="compositionally biased region" description="Acidic residues" evidence="1">
    <location>
        <begin position="20"/>
        <end position="41"/>
    </location>
</feature>
<dbReference type="AlphaFoldDB" id="A0AAV4JMG6"/>
<name>A0AAV4JMG6_9GAST</name>
<evidence type="ECO:0000256" key="1">
    <source>
        <dbReference type="SAM" id="MobiDB-lite"/>
    </source>
</evidence>
<reference evidence="2 3" key="1">
    <citation type="journal article" date="2021" name="Elife">
        <title>Chloroplast acquisition without the gene transfer in kleptoplastic sea slugs, Plakobranchus ocellatus.</title>
        <authorList>
            <person name="Maeda T."/>
            <person name="Takahashi S."/>
            <person name="Yoshida T."/>
            <person name="Shimamura S."/>
            <person name="Takaki Y."/>
            <person name="Nagai Y."/>
            <person name="Toyoda A."/>
            <person name="Suzuki Y."/>
            <person name="Arimoto A."/>
            <person name="Ishii H."/>
            <person name="Satoh N."/>
            <person name="Nishiyama T."/>
            <person name="Hasebe M."/>
            <person name="Maruyama T."/>
            <person name="Minagawa J."/>
            <person name="Obokata J."/>
            <person name="Shigenobu S."/>
        </authorList>
    </citation>
    <scope>NUCLEOTIDE SEQUENCE [LARGE SCALE GENOMIC DNA]</scope>
</reference>
<proteinExistence type="predicted"/>